<evidence type="ECO:0000313" key="1">
    <source>
        <dbReference type="EMBL" id="VDN47241.1"/>
    </source>
</evidence>
<keyword evidence="2" id="KW-1185">Reference proteome</keyword>
<protein>
    <submittedName>
        <fullName evidence="1">Uncharacterized protein</fullName>
    </submittedName>
</protein>
<gene>
    <name evidence="1" type="ORF">PATL70BA_1359</name>
</gene>
<dbReference type="KEGG" id="cbar:PATL70BA_1359"/>
<dbReference type="Proteomes" id="UP000279029">
    <property type="component" value="Chromosome"/>
</dbReference>
<dbReference type="AlphaFoldDB" id="A0A3P7PVL1"/>
<organism evidence="1 2">
    <name type="scientific">Petrocella atlantisensis</name>
    <dbReference type="NCBI Taxonomy" id="2173034"/>
    <lineage>
        <taxon>Bacteria</taxon>
        <taxon>Bacillati</taxon>
        <taxon>Bacillota</taxon>
        <taxon>Clostridia</taxon>
        <taxon>Lachnospirales</taxon>
        <taxon>Vallitaleaceae</taxon>
        <taxon>Petrocella</taxon>
    </lineage>
</organism>
<sequence length="130" mass="14643">MSKDFEVVESRRGKVANTSSSGTVNNKLQDALADNMGNIIELAKDITDINRMKVQSDAILAKMAEDRKMLITEAEAYVLRKNVDTKNTVDKMRVVQDLLRDFYTYNKNGSSNLTGEEFTKVISDILNTME</sequence>
<reference evidence="1 2" key="1">
    <citation type="submission" date="2018-09" db="EMBL/GenBank/DDBJ databases">
        <authorList>
            <person name="Postec A."/>
        </authorList>
    </citation>
    <scope>NUCLEOTIDE SEQUENCE [LARGE SCALE GENOMIC DNA]</scope>
    <source>
        <strain evidence="1">70B-A</strain>
    </source>
</reference>
<proteinExistence type="predicted"/>
<accession>A0A3P7PVL1</accession>
<evidence type="ECO:0000313" key="2">
    <source>
        <dbReference type="Proteomes" id="UP000279029"/>
    </source>
</evidence>
<name>A0A3P7PVL1_9FIRM</name>
<dbReference type="EMBL" id="LR130778">
    <property type="protein sequence ID" value="VDN47241.1"/>
    <property type="molecule type" value="Genomic_DNA"/>
</dbReference>